<feature type="region of interest" description="Disordered" evidence="1">
    <location>
        <begin position="675"/>
        <end position="701"/>
    </location>
</feature>
<dbReference type="OrthoDB" id="5333304at2759"/>
<sequence>MAAAQLPTGSIPTGLLANEEIHEYEKILKISDDIFTGAHPRLKVPQQFVRKPAPRNPPTSTQAQVKSSERPGSSTWNAAQPVPTPTKPASAMNTHTGDGPSSTTGPSRIVTKHTSEIDPIFLTKSDDLVRAELQLQRQRVERTLREQLEQKRQESRQKASIQDTKPDFDVSDVLNKAFEMVKPSPSIDGPSAGAPSDSFDENSFYSSRAPDSPQQGDQQKPSPAPPSNSDELATEVPAEDYSDELQRLEALNRAESDQEMRDTYPVADHRMSYQKQPRPAEAGFAANKFQEPQPTDAFEEPEYSPPAPGVAPMEREENYDSQLEHTSGAMRRASDARQPDRARYARGSNPPRDDVRVVRNHITSPAAPRPSRVSPLATVKVPSVRQHRGPRPEYGAERQASPDAPSQQLMPRKRRRLHEERDRSRATSYRMQAEAPYETYIKEEPVSPPPFTDAPSAYRSRAPQERPVYIDIASPGYTPVMERREPSIRDPAYEVDTYDIRGESGIVRTVSRLSSRRPIRDDQDLRRVASLHQARQPEYSREYIDQSSPQAMRSASYAIVERPPLDRTRYYDEIAPPPTRRYVTAGESPNSPRYQEAYFDEEPPSRMMAPPARRIVVDEHGNQYYETVPAPRMQVMPPPSSRMPVPSDVYDDHPPVRYTSVRAPSVIEDPYGSRRYVQEMPPPQGSYRRVTDYARPAPSERRSYVAPFDEREPLPRSASVQITDYTTRRPPYLEEADIPRERIVRMPSVRPPTTRYDEPREAIQRVESVRPAGRDVSVYMDDDPRRPREYIERPVYVTARPVAREERYYDSGEPERVMLDGAVPRVPQRY</sequence>
<keyword evidence="3" id="KW-1185">Reference proteome</keyword>
<dbReference type="AlphaFoldDB" id="A0A5N5X788"/>
<feature type="region of interest" description="Disordered" evidence="1">
    <location>
        <begin position="43"/>
        <end position="115"/>
    </location>
</feature>
<accession>A0A5N5X788</accession>
<evidence type="ECO:0000313" key="2">
    <source>
        <dbReference type="EMBL" id="KAB8076603.1"/>
    </source>
</evidence>
<proteinExistence type="predicted"/>
<reference evidence="2 3" key="1">
    <citation type="submission" date="2019-04" db="EMBL/GenBank/DDBJ databases">
        <title>Friends and foes A comparative genomics study of 23 Aspergillus species from section Flavi.</title>
        <authorList>
            <consortium name="DOE Joint Genome Institute"/>
            <person name="Kjaerbolling I."/>
            <person name="Vesth T."/>
            <person name="Frisvad J.C."/>
            <person name="Nybo J.L."/>
            <person name="Theobald S."/>
            <person name="Kildgaard S."/>
            <person name="Isbrandt T."/>
            <person name="Kuo A."/>
            <person name="Sato A."/>
            <person name="Lyhne E.K."/>
            <person name="Kogle M.E."/>
            <person name="Wiebenga A."/>
            <person name="Kun R.S."/>
            <person name="Lubbers R.J."/>
            <person name="Makela M.R."/>
            <person name="Barry K."/>
            <person name="Chovatia M."/>
            <person name="Clum A."/>
            <person name="Daum C."/>
            <person name="Haridas S."/>
            <person name="He G."/>
            <person name="LaButti K."/>
            <person name="Lipzen A."/>
            <person name="Mondo S."/>
            <person name="Riley R."/>
            <person name="Salamov A."/>
            <person name="Simmons B.A."/>
            <person name="Magnuson J.K."/>
            <person name="Henrissat B."/>
            <person name="Mortensen U.H."/>
            <person name="Larsen T.O."/>
            <person name="Devries R.P."/>
            <person name="Grigoriev I.V."/>
            <person name="Machida M."/>
            <person name="Baker S.E."/>
            <person name="Andersen M.R."/>
        </authorList>
    </citation>
    <scope>NUCLEOTIDE SEQUENCE [LARGE SCALE GENOMIC DNA]</scope>
    <source>
        <strain evidence="2 3">CBS 151.66</strain>
    </source>
</reference>
<feature type="compositionally biased region" description="Basic and acidic residues" evidence="1">
    <location>
        <begin position="332"/>
        <end position="343"/>
    </location>
</feature>
<gene>
    <name evidence="2" type="ORF">BDV29DRAFT_169705</name>
</gene>
<organism evidence="2 3">
    <name type="scientific">Aspergillus leporis</name>
    <dbReference type="NCBI Taxonomy" id="41062"/>
    <lineage>
        <taxon>Eukaryota</taxon>
        <taxon>Fungi</taxon>
        <taxon>Dikarya</taxon>
        <taxon>Ascomycota</taxon>
        <taxon>Pezizomycotina</taxon>
        <taxon>Eurotiomycetes</taxon>
        <taxon>Eurotiomycetidae</taxon>
        <taxon>Eurotiales</taxon>
        <taxon>Aspergillaceae</taxon>
        <taxon>Aspergillus</taxon>
        <taxon>Aspergillus subgen. Circumdati</taxon>
    </lineage>
</organism>
<feature type="compositionally biased region" description="Low complexity" evidence="1">
    <location>
        <begin position="364"/>
        <end position="375"/>
    </location>
</feature>
<evidence type="ECO:0000313" key="3">
    <source>
        <dbReference type="Proteomes" id="UP000326565"/>
    </source>
</evidence>
<dbReference type="EMBL" id="ML732178">
    <property type="protein sequence ID" value="KAB8076603.1"/>
    <property type="molecule type" value="Genomic_DNA"/>
</dbReference>
<feature type="compositionally biased region" description="Basic and acidic residues" evidence="1">
    <location>
        <begin position="244"/>
        <end position="271"/>
    </location>
</feature>
<dbReference type="Proteomes" id="UP000326565">
    <property type="component" value="Unassembled WGS sequence"/>
</dbReference>
<feature type="region of interest" description="Disordered" evidence="1">
    <location>
        <begin position="146"/>
        <end position="463"/>
    </location>
</feature>
<feature type="compositionally biased region" description="Polar residues" evidence="1">
    <location>
        <begin position="58"/>
        <end position="78"/>
    </location>
</feature>
<feature type="compositionally biased region" description="Basic and acidic residues" evidence="1">
    <location>
        <begin position="146"/>
        <end position="157"/>
    </location>
</feature>
<name>A0A5N5X788_9EURO</name>
<feature type="compositionally biased region" description="Polar residues" evidence="1">
    <location>
        <begin position="91"/>
        <end position="106"/>
    </location>
</feature>
<evidence type="ECO:0000256" key="1">
    <source>
        <dbReference type="SAM" id="MobiDB-lite"/>
    </source>
</evidence>
<feature type="compositionally biased region" description="Polar residues" evidence="1">
    <location>
        <begin position="212"/>
        <end position="231"/>
    </location>
</feature>
<protein>
    <submittedName>
        <fullName evidence="2">Uncharacterized protein</fullName>
    </submittedName>
</protein>